<dbReference type="EMBL" id="MCFK01003525">
    <property type="protein sequence ID" value="RKF62213.1"/>
    <property type="molecule type" value="Genomic_DNA"/>
</dbReference>
<feature type="region of interest" description="Disordered" evidence="1">
    <location>
        <begin position="341"/>
        <end position="373"/>
    </location>
</feature>
<feature type="compositionally biased region" description="Basic residues" evidence="1">
    <location>
        <begin position="341"/>
        <end position="351"/>
    </location>
</feature>
<protein>
    <submittedName>
        <fullName evidence="2">Putative lin1 family protein</fullName>
    </submittedName>
</protein>
<feature type="compositionally biased region" description="Acidic residues" evidence="1">
    <location>
        <begin position="127"/>
        <end position="146"/>
    </location>
</feature>
<evidence type="ECO:0000313" key="2">
    <source>
        <dbReference type="EMBL" id="RKF62213.1"/>
    </source>
</evidence>
<dbReference type="InterPro" id="IPR039905">
    <property type="entry name" value="CD2BP2/Lin1"/>
</dbReference>
<dbReference type="AlphaFoldDB" id="A0A420HXN1"/>
<dbReference type="PANTHER" id="PTHR13138">
    <property type="entry name" value="PROTEIN LIN1"/>
    <property type="match status" value="1"/>
</dbReference>
<dbReference type="OrthoDB" id="10060499at2759"/>
<proteinExistence type="predicted"/>
<reference evidence="2 3" key="1">
    <citation type="journal article" date="2018" name="BMC Genomics">
        <title>Comparative genome analyses reveal sequence features reflecting distinct modes of host-adaptation between dicot and monocot powdery mildew.</title>
        <authorList>
            <person name="Wu Y."/>
            <person name="Ma X."/>
            <person name="Pan Z."/>
            <person name="Kale S.D."/>
            <person name="Song Y."/>
            <person name="King H."/>
            <person name="Zhang Q."/>
            <person name="Presley C."/>
            <person name="Deng X."/>
            <person name="Wei C.I."/>
            <person name="Xiao S."/>
        </authorList>
    </citation>
    <scope>NUCLEOTIDE SEQUENCE [LARGE SCALE GENOMIC DNA]</scope>
    <source>
        <strain evidence="2">UMSG2</strain>
    </source>
</reference>
<feature type="region of interest" description="Disordered" evidence="1">
    <location>
        <begin position="1"/>
        <end position="154"/>
    </location>
</feature>
<organism evidence="2 3">
    <name type="scientific">Erysiphe neolycopersici</name>
    <dbReference type="NCBI Taxonomy" id="212602"/>
    <lineage>
        <taxon>Eukaryota</taxon>
        <taxon>Fungi</taxon>
        <taxon>Dikarya</taxon>
        <taxon>Ascomycota</taxon>
        <taxon>Pezizomycotina</taxon>
        <taxon>Leotiomycetes</taxon>
        <taxon>Erysiphales</taxon>
        <taxon>Erysiphaceae</taxon>
        <taxon>Erysiphe</taxon>
    </lineage>
</organism>
<evidence type="ECO:0000256" key="1">
    <source>
        <dbReference type="SAM" id="MobiDB-lite"/>
    </source>
</evidence>
<accession>A0A420HXN1</accession>
<dbReference type="GO" id="GO:0005682">
    <property type="term" value="C:U5 snRNP"/>
    <property type="evidence" value="ECO:0007669"/>
    <property type="project" value="InterPro"/>
</dbReference>
<comment type="caution">
    <text evidence="2">The sequence shown here is derived from an EMBL/GenBank/DDBJ whole genome shotgun (WGS) entry which is preliminary data.</text>
</comment>
<keyword evidence="3" id="KW-1185">Reference proteome</keyword>
<feature type="compositionally biased region" description="Basic and acidic residues" evidence="1">
    <location>
        <begin position="104"/>
        <end position="119"/>
    </location>
</feature>
<dbReference type="PANTHER" id="PTHR13138:SF3">
    <property type="entry name" value="CD2 ANTIGEN CYTOPLASMIC TAIL-BINDING PROTEIN 2"/>
    <property type="match status" value="1"/>
</dbReference>
<dbReference type="STRING" id="212602.A0A420HXN1"/>
<sequence length="427" mass="47680">MASRYSAARPKRAGEEFARTHHHNSNYSSSSTSNNKKPKFDVRNPSALAPDAAEEDAVLEADVIGTGGMGTKRGAVNIDGYDSDSDNEGFDTRAEKRAKAKGKRAGDAVRLDEAFEEFNRNGNENGASDDEEEENDDMFADLDSREDDMIQNSKGTKYKKEVRFLEEDEILGQVENSKSRGHISGNFALDPNGKLSAHAMDDEISSDDEEDAILNAIEEDVDEEVGAGGLKRNAPKVDAFNMKSEQEEGRFDEAGNYVRKALDPAAKHDEWLEGLSKKDIKKAAEAQDRRDAELRERRKQEDSILLPDILRVLIQHLEKGETVLEALARLGKAQIRTKKIPKWKLKKKQKKNGGMDDMNEADDPSQSQQTLAEQTKIKEAVIAITGAADQLLTRGQTDIYENEREMLMRQYRREVGTEWAEDVGITT</sequence>
<evidence type="ECO:0000313" key="3">
    <source>
        <dbReference type="Proteomes" id="UP000286134"/>
    </source>
</evidence>
<dbReference type="Proteomes" id="UP000286134">
    <property type="component" value="Unassembled WGS sequence"/>
</dbReference>
<name>A0A420HXN1_9PEZI</name>
<feature type="compositionally biased region" description="Low complexity" evidence="1">
    <location>
        <begin position="25"/>
        <end position="35"/>
    </location>
</feature>
<gene>
    <name evidence="2" type="ORF">OnM2_035076</name>
</gene>
<feature type="compositionally biased region" description="Polar residues" evidence="1">
    <location>
        <begin position="364"/>
        <end position="373"/>
    </location>
</feature>